<evidence type="ECO:0000256" key="6">
    <source>
        <dbReference type="SAM" id="Phobius"/>
    </source>
</evidence>
<keyword evidence="4 6" id="KW-1133">Transmembrane helix</keyword>
<reference evidence="7" key="1">
    <citation type="submission" date="2023-10" db="EMBL/GenBank/DDBJ databases">
        <title>Genome assembly of Pristionchus species.</title>
        <authorList>
            <person name="Yoshida K."/>
            <person name="Sommer R.J."/>
        </authorList>
    </citation>
    <scope>NUCLEOTIDE SEQUENCE</scope>
    <source>
        <strain evidence="7">RS0144</strain>
    </source>
</reference>
<evidence type="ECO:0000256" key="2">
    <source>
        <dbReference type="ARBA" id="ARBA00009166"/>
    </source>
</evidence>
<comment type="similarity">
    <text evidence="2">Belongs to the nematode receptor-like protein srd family.</text>
</comment>
<dbReference type="InterPro" id="IPR019421">
    <property type="entry name" value="7TM_GPCR_serpentine_rcpt_Srd"/>
</dbReference>
<name>A0AAV5SRG8_9BILA</name>
<feature type="non-terminal residue" evidence="7">
    <location>
        <position position="98"/>
    </location>
</feature>
<proteinExistence type="inferred from homology"/>
<gene>
    <name evidence="7" type="ORF">PENTCL1PPCAC_7976</name>
</gene>
<evidence type="ECO:0000313" key="8">
    <source>
        <dbReference type="Proteomes" id="UP001432027"/>
    </source>
</evidence>
<protein>
    <recommendedName>
        <fullName evidence="9">G protein-coupled receptor</fullName>
    </recommendedName>
</protein>
<evidence type="ECO:0000256" key="3">
    <source>
        <dbReference type="ARBA" id="ARBA00022692"/>
    </source>
</evidence>
<dbReference type="InterPro" id="IPR050920">
    <property type="entry name" value="Nematode_rcpt-like_delta"/>
</dbReference>
<evidence type="ECO:0000256" key="5">
    <source>
        <dbReference type="ARBA" id="ARBA00023136"/>
    </source>
</evidence>
<evidence type="ECO:0008006" key="9">
    <source>
        <dbReference type="Google" id="ProtNLM"/>
    </source>
</evidence>
<feature type="non-terminal residue" evidence="7">
    <location>
        <position position="1"/>
    </location>
</feature>
<dbReference type="GO" id="GO:0016020">
    <property type="term" value="C:membrane"/>
    <property type="evidence" value="ECO:0007669"/>
    <property type="project" value="UniProtKB-SubCell"/>
</dbReference>
<keyword evidence="8" id="KW-1185">Reference proteome</keyword>
<sequence>VFQVIVIVGKLMYRTLGANISHMSEKTRAIHMEIIRGLVFQACLPTLYSFAVGTYVVGQFNILSLVPLEYITHMAGETIASISPFVTLYFVRPYRRYV</sequence>
<organism evidence="7 8">
    <name type="scientific">Pristionchus entomophagus</name>
    <dbReference type="NCBI Taxonomy" id="358040"/>
    <lineage>
        <taxon>Eukaryota</taxon>
        <taxon>Metazoa</taxon>
        <taxon>Ecdysozoa</taxon>
        <taxon>Nematoda</taxon>
        <taxon>Chromadorea</taxon>
        <taxon>Rhabditida</taxon>
        <taxon>Rhabditina</taxon>
        <taxon>Diplogasteromorpha</taxon>
        <taxon>Diplogasteroidea</taxon>
        <taxon>Neodiplogasteridae</taxon>
        <taxon>Pristionchus</taxon>
    </lineage>
</organism>
<accession>A0AAV5SRG8</accession>
<keyword evidence="3 6" id="KW-0812">Transmembrane</keyword>
<evidence type="ECO:0000256" key="4">
    <source>
        <dbReference type="ARBA" id="ARBA00022989"/>
    </source>
</evidence>
<dbReference type="PANTHER" id="PTHR22945:SF40">
    <property type="entry name" value="SERPENTINE RECEPTOR, CLASS D (DELTA)-RELATED"/>
    <property type="match status" value="1"/>
</dbReference>
<comment type="caution">
    <text evidence="7">The sequence shown here is derived from an EMBL/GenBank/DDBJ whole genome shotgun (WGS) entry which is preliminary data.</text>
</comment>
<evidence type="ECO:0000313" key="7">
    <source>
        <dbReference type="EMBL" id="GMS85801.1"/>
    </source>
</evidence>
<dbReference type="Proteomes" id="UP001432027">
    <property type="component" value="Unassembled WGS sequence"/>
</dbReference>
<dbReference type="AlphaFoldDB" id="A0AAV5SRG8"/>
<dbReference type="Pfam" id="PF10317">
    <property type="entry name" value="7TM_GPCR_Srd"/>
    <property type="match status" value="1"/>
</dbReference>
<keyword evidence="5 6" id="KW-0472">Membrane</keyword>
<feature type="transmembrane region" description="Helical" evidence="6">
    <location>
        <begin position="70"/>
        <end position="91"/>
    </location>
</feature>
<dbReference type="EMBL" id="BTSX01000002">
    <property type="protein sequence ID" value="GMS85801.1"/>
    <property type="molecule type" value="Genomic_DNA"/>
</dbReference>
<dbReference type="PANTHER" id="PTHR22945">
    <property type="entry name" value="SERPENTINE RECEPTOR, CLASS D DELTA"/>
    <property type="match status" value="1"/>
</dbReference>
<comment type="subcellular location">
    <subcellularLocation>
        <location evidence="1">Membrane</location>
        <topology evidence="1">Multi-pass membrane protein</topology>
    </subcellularLocation>
</comment>
<evidence type="ECO:0000256" key="1">
    <source>
        <dbReference type="ARBA" id="ARBA00004141"/>
    </source>
</evidence>
<feature type="transmembrane region" description="Helical" evidence="6">
    <location>
        <begin position="38"/>
        <end position="58"/>
    </location>
</feature>